<name>A0A8H4NC24_9HYPO</name>
<feature type="region of interest" description="Disordered" evidence="1">
    <location>
        <begin position="1"/>
        <end position="25"/>
    </location>
</feature>
<evidence type="ECO:0000256" key="1">
    <source>
        <dbReference type="SAM" id="MobiDB-lite"/>
    </source>
</evidence>
<dbReference type="OrthoDB" id="3344043at2759"/>
<comment type="caution">
    <text evidence="2">The sequence shown here is derived from an EMBL/GenBank/DDBJ whole genome shotgun (WGS) entry which is preliminary data.</text>
</comment>
<gene>
    <name evidence="2" type="ORF">FACUT_12201</name>
</gene>
<dbReference type="AlphaFoldDB" id="A0A8H4NC24"/>
<dbReference type="Proteomes" id="UP000536711">
    <property type="component" value="Unassembled WGS sequence"/>
</dbReference>
<reference evidence="2 3" key="1">
    <citation type="submission" date="2020-01" db="EMBL/GenBank/DDBJ databases">
        <title>Identification and distribution of gene clusters putatively required for synthesis of sphingolipid metabolism inhibitors in phylogenetically diverse species of the filamentous fungus Fusarium.</title>
        <authorList>
            <person name="Kim H.-S."/>
            <person name="Busman M."/>
            <person name="Brown D.W."/>
            <person name="Divon H."/>
            <person name="Uhlig S."/>
            <person name="Proctor R.H."/>
        </authorList>
    </citation>
    <scope>NUCLEOTIDE SEQUENCE [LARGE SCALE GENOMIC DNA]</scope>
    <source>
        <strain evidence="2 3">NRRL 13308</strain>
    </source>
</reference>
<evidence type="ECO:0000313" key="2">
    <source>
        <dbReference type="EMBL" id="KAF4417456.1"/>
    </source>
</evidence>
<sequence>MASPRANSDQSAPLMSQDGQPGTAVGFQQQGTVEWTRVLSGSITLSVDVLSRLSRAGPNGEVRLYQALDKLNAFPSFGKALWFGFGVKHIIWSMQESTEGLNCLGICAFLTEGFSTIDAAKVIRELFLLYNPPAELTPALRQWVALVESSGGLLASSEFGLVLHGLTKLCLEDGQSCR</sequence>
<evidence type="ECO:0000313" key="3">
    <source>
        <dbReference type="Proteomes" id="UP000536711"/>
    </source>
</evidence>
<proteinExistence type="predicted"/>
<protein>
    <submittedName>
        <fullName evidence="2">Uncharacterized protein</fullName>
    </submittedName>
</protein>
<keyword evidence="3" id="KW-1185">Reference proteome</keyword>
<dbReference type="EMBL" id="JAADJF010000433">
    <property type="protein sequence ID" value="KAF4417456.1"/>
    <property type="molecule type" value="Genomic_DNA"/>
</dbReference>
<accession>A0A8H4NC24</accession>
<organism evidence="2 3">
    <name type="scientific">Fusarium acutatum</name>
    <dbReference type="NCBI Taxonomy" id="78861"/>
    <lineage>
        <taxon>Eukaryota</taxon>
        <taxon>Fungi</taxon>
        <taxon>Dikarya</taxon>
        <taxon>Ascomycota</taxon>
        <taxon>Pezizomycotina</taxon>
        <taxon>Sordariomycetes</taxon>
        <taxon>Hypocreomycetidae</taxon>
        <taxon>Hypocreales</taxon>
        <taxon>Nectriaceae</taxon>
        <taxon>Fusarium</taxon>
        <taxon>Fusarium fujikuroi species complex</taxon>
    </lineage>
</organism>